<evidence type="ECO:0008006" key="4">
    <source>
        <dbReference type="Google" id="ProtNLM"/>
    </source>
</evidence>
<reference evidence="2" key="1">
    <citation type="submission" date="2021-01" db="EMBL/GenBank/DDBJ databases">
        <authorList>
            <consortium name="Aspergillus puulaauensis MK2 genome sequencing consortium"/>
            <person name="Kazuki M."/>
            <person name="Futagami T."/>
        </authorList>
    </citation>
    <scope>NUCLEOTIDE SEQUENCE</scope>
    <source>
        <strain evidence="2">MK2</strain>
    </source>
</reference>
<dbReference type="RefSeq" id="XP_041552213.1">
    <property type="nucleotide sequence ID" value="XM_041699093.1"/>
</dbReference>
<dbReference type="OrthoDB" id="630895at2759"/>
<dbReference type="Proteomes" id="UP000654913">
    <property type="component" value="Chromosome 2"/>
</dbReference>
<evidence type="ECO:0000313" key="3">
    <source>
        <dbReference type="Proteomes" id="UP000654913"/>
    </source>
</evidence>
<keyword evidence="3" id="KW-1185">Reference proteome</keyword>
<name>A0A7R8AHV5_9EURO</name>
<dbReference type="PANTHER" id="PTHR34822:SF1">
    <property type="entry name" value="GRPB FAMILY PROTEIN"/>
    <property type="match status" value="1"/>
</dbReference>
<keyword evidence="1" id="KW-0175">Coiled coil</keyword>
<dbReference type="InterPro" id="IPR043519">
    <property type="entry name" value="NT_sf"/>
</dbReference>
<gene>
    <name evidence="2" type="ORF">APUU_20451S</name>
</gene>
<dbReference type="AlphaFoldDB" id="A0A7R8AHV5"/>
<dbReference type="InterPro" id="IPR007344">
    <property type="entry name" value="GrpB/CoaE"/>
</dbReference>
<dbReference type="Pfam" id="PF04229">
    <property type="entry name" value="GrpB"/>
    <property type="match status" value="1"/>
</dbReference>
<accession>A0A7R8AHV5</accession>
<dbReference type="Gene3D" id="3.30.460.10">
    <property type="entry name" value="Beta Polymerase, domain 2"/>
    <property type="match status" value="1"/>
</dbReference>
<evidence type="ECO:0000256" key="1">
    <source>
        <dbReference type="SAM" id="Coils"/>
    </source>
</evidence>
<dbReference type="GeneID" id="64970024"/>
<organism evidence="2 3">
    <name type="scientific">Aspergillus puulaauensis</name>
    <dbReference type="NCBI Taxonomy" id="1220207"/>
    <lineage>
        <taxon>Eukaryota</taxon>
        <taxon>Fungi</taxon>
        <taxon>Dikarya</taxon>
        <taxon>Ascomycota</taxon>
        <taxon>Pezizomycotina</taxon>
        <taxon>Eurotiomycetes</taxon>
        <taxon>Eurotiomycetidae</taxon>
        <taxon>Eurotiales</taxon>
        <taxon>Aspergillaceae</taxon>
        <taxon>Aspergillus</taxon>
    </lineage>
</organism>
<protein>
    <recommendedName>
        <fullName evidence="4">GrpB family protein</fullName>
    </recommendedName>
</protein>
<evidence type="ECO:0000313" key="2">
    <source>
        <dbReference type="EMBL" id="BCS20019.1"/>
    </source>
</evidence>
<dbReference type="KEGG" id="apuu:APUU_20451S"/>
<dbReference type="EMBL" id="AP024444">
    <property type="protein sequence ID" value="BCS20019.1"/>
    <property type="molecule type" value="Genomic_DNA"/>
</dbReference>
<dbReference type="SUPFAM" id="SSF81301">
    <property type="entry name" value="Nucleotidyltransferase"/>
    <property type="match status" value="1"/>
</dbReference>
<dbReference type="PANTHER" id="PTHR34822">
    <property type="entry name" value="GRPB DOMAIN PROTEIN (AFU_ORTHOLOGUE AFUA_1G01530)"/>
    <property type="match status" value="1"/>
</dbReference>
<reference evidence="2" key="2">
    <citation type="submission" date="2021-02" db="EMBL/GenBank/DDBJ databases">
        <title>Aspergillus puulaauensis MK2 genome sequence.</title>
        <authorList>
            <person name="Futagami T."/>
            <person name="Mori K."/>
            <person name="Kadooka C."/>
            <person name="Tanaka T."/>
        </authorList>
    </citation>
    <scope>NUCLEOTIDE SEQUENCE</scope>
    <source>
        <strain evidence="2">MK2</strain>
    </source>
</reference>
<sequence length="191" mass="21494">MKVAIQPYDPDWPLKFREIQAQLFDILHKVDIISIEHVGSTSIPSLMAKPVLDIDIIIPISSLEAARSALKGAKYYDCGEMNVPGRFAFRQPGYGKLDAAHGRGRNGELRYNTYLMIQGCVALRNHLDAKRVLLENQDLREEYASVKNKLKETEFENIGQYASGKTDILCKILRTAGWSEEDLDPVIKANS</sequence>
<proteinExistence type="predicted"/>
<feature type="coiled-coil region" evidence="1">
    <location>
        <begin position="129"/>
        <end position="156"/>
    </location>
</feature>